<dbReference type="AlphaFoldDB" id="A0A4R8T241"/>
<evidence type="ECO:0000256" key="2">
    <source>
        <dbReference type="ARBA" id="ARBA00004987"/>
    </source>
</evidence>
<accession>A0A4R8T241</accession>
<dbReference type="InterPro" id="IPR036962">
    <property type="entry name" value="Glyco_hydro_3_N_sf"/>
</dbReference>
<keyword evidence="6" id="KW-0378">Hydrolase</keyword>
<evidence type="ECO:0000256" key="3">
    <source>
        <dbReference type="ARBA" id="ARBA00005336"/>
    </source>
</evidence>
<evidence type="ECO:0000256" key="7">
    <source>
        <dbReference type="ARBA" id="ARBA00023180"/>
    </source>
</evidence>
<evidence type="ECO:0000256" key="1">
    <source>
        <dbReference type="ARBA" id="ARBA00000448"/>
    </source>
</evidence>
<sequence>MASETLPITAALSQYPILAALAQHLSRHDMFNLGWTCRRYHSYIHESDFFFKNLTRHAPCDGRGLAQRLAFEEGSMLARLHRDFFEEPVEVRLRDNSKCDADDTLPCVKCGTNVCEECRVYPRWPEGLSYSFGRPHLNETCAVKNVMCLCPECDRVMEEKVQGHFLDERCDCNVYTRWICYDCVELLEDTTATYYRLSTKRPTRNSRDFVTKSLPDGYDDIILAYARAKSLTIQMTFEELANFDHGWIGLCTGNTDSVSGLGVTHLYLQDGPDWINIGLGPVGGSLARIARGGRTSGGISADPYISAIGVGATTKSMQGAAAIACPKHWLLNEQEYLAQFVEDVVAQQWRLSEDVCPLSQRV</sequence>
<protein>
    <recommendedName>
        <fullName evidence="4">beta-glucosidase</fullName>
        <ecNumber evidence="4">3.2.1.21</ecNumber>
    </recommendedName>
</protein>
<evidence type="ECO:0000256" key="8">
    <source>
        <dbReference type="ARBA" id="ARBA00023295"/>
    </source>
</evidence>
<comment type="pathway">
    <text evidence="2">Glycan metabolism; cellulose degradation.</text>
</comment>
<evidence type="ECO:0000256" key="5">
    <source>
        <dbReference type="ARBA" id="ARBA00022729"/>
    </source>
</evidence>
<gene>
    <name evidence="9" type="primary">BGL2</name>
    <name evidence="9" type="ORF">C8034_v009640</name>
</gene>
<evidence type="ECO:0000256" key="4">
    <source>
        <dbReference type="ARBA" id="ARBA00012744"/>
    </source>
</evidence>
<dbReference type="GO" id="GO:0008422">
    <property type="term" value="F:beta-glucosidase activity"/>
    <property type="evidence" value="ECO:0007669"/>
    <property type="project" value="UniProtKB-EC"/>
</dbReference>
<comment type="caution">
    <text evidence="9">The sequence shown here is derived from an EMBL/GenBank/DDBJ whole genome shotgun (WGS) entry which is preliminary data.</text>
</comment>
<dbReference type="SUPFAM" id="SSF51445">
    <property type="entry name" value="(Trans)glycosidases"/>
    <property type="match status" value="1"/>
</dbReference>
<dbReference type="PANTHER" id="PTHR42715:SF5">
    <property type="entry name" value="BETA-GLUCOSIDASE M-RELATED"/>
    <property type="match status" value="1"/>
</dbReference>
<dbReference type="PANTHER" id="PTHR42715">
    <property type="entry name" value="BETA-GLUCOSIDASE"/>
    <property type="match status" value="1"/>
</dbReference>
<name>A0A4R8T241_9PEZI</name>
<dbReference type="EMBL" id="QAPF01000544">
    <property type="protein sequence ID" value="TEA10525.1"/>
    <property type="molecule type" value="Genomic_DNA"/>
</dbReference>
<evidence type="ECO:0000313" key="9">
    <source>
        <dbReference type="EMBL" id="TEA10525.1"/>
    </source>
</evidence>
<keyword evidence="5" id="KW-0732">Signal</keyword>
<dbReference type="Proteomes" id="UP000295604">
    <property type="component" value="Unassembled WGS sequence"/>
</dbReference>
<dbReference type="EC" id="3.2.1.21" evidence="4"/>
<keyword evidence="8" id="KW-0326">Glycosidase</keyword>
<keyword evidence="7" id="KW-0325">Glycoprotein</keyword>
<comment type="catalytic activity">
    <reaction evidence="1">
        <text>Hydrolysis of terminal, non-reducing beta-D-glucosyl residues with release of beta-D-glucose.</text>
        <dbReference type="EC" id="3.2.1.21"/>
    </reaction>
</comment>
<proteinExistence type="inferred from homology"/>
<dbReference type="InterPro" id="IPR017853">
    <property type="entry name" value="GH"/>
</dbReference>
<dbReference type="InterPro" id="IPR050288">
    <property type="entry name" value="Cellulose_deg_GH3"/>
</dbReference>
<evidence type="ECO:0000256" key="6">
    <source>
        <dbReference type="ARBA" id="ARBA00022801"/>
    </source>
</evidence>
<dbReference type="GO" id="GO:0009251">
    <property type="term" value="P:glucan catabolic process"/>
    <property type="evidence" value="ECO:0007669"/>
    <property type="project" value="TreeGrafter"/>
</dbReference>
<dbReference type="Gene3D" id="3.20.20.300">
    <property type="entry name" value="Glycoside hydrolase, family 3, N-terminal domain"/>
    <property type="match status" value="1"/>
</dbReference>
<evidence type="ECO:0000313" key="10">
    <source>
        <dbReference type="Proteomes" id="UP000295604"/>
    </source>
</evidence>
<organism evidence="9 10">
    <name type="scientific">Colletotrichum sidae</name>
    <dbReference type="NCBI Taxonomy" id="1347389"/>
    <lineage>
        <taxon>Eukaryota</taxon>
        <taxon>Fungi</taxon>
        <taxon>Dikarya</taxon>
        <taxon>Ascomycota</taxon>
        <taxon>Pezizomycotina</taxon>
        <taxon>Sordariomycetes</taxon>
        <taxon>Hypocreomycetidae</taxon>
        <taxon>Glomerellales</taxon>
        <taxon>Glomerellaceae</taxon>
        <taxon>Colletotrichum</taxon>
        <taxon>Colletotrichum orbiculare species complex</taxon>
    </lineage>
</organism>
<reference evidence="9 10" key="1">
    <citation type="submission" date="2018-11" db="EMBL/GenBank/DDBJ databases">
        <title>Genome sequence and assembly of Colletotrichum sidae.</title>
        <authorList>
            <person name="Gan P."/>
            <person name="Shirasu K."/>
        </authorList>
    </citation>
    <scope>NUCLEOTIDE SEQUENCE [LARGE SCALE GENOMIC DNA]</scope>
    <source>
        <strain evidence="9 10">CBS 518.97</strain>
    </source>
</reference>
<keyword evidence="10" id="KW-1185">Reference proteome</keyword>
<comment type="similarity">
    <text evidence="3">Belongs to the glycosyl hydrolase 3 family.</text>
</comment>